<feature type="domain" description="2,4-diaminopentanoate dehydrogenase C-terminal" evidence="1">
    <location>
        <begin position="161"/>
        <end position="365"/>
    </location>
</feature>
<dbReference type="SUPFAM" id="SSF51735">
    <property type="entry name" value="NAD(P)-binding Rossmann-fold domains"/>
    <property type="match status" value="1"/>
</dbReference>
<gene>
    <name evidence="2" type="primary">ord_2</name>
    <name evidence="2" type="ORF">C1Y40_00805</name>
</gene>
<keyword evidence="2" id="KW-0560">Oxidoreductase</keyword>
<dbReference type="Gene3D" id="3.40.50.720">
    <property type="entry name" value="NAD(P)-binding Rossmann-like Domain"/>
    <property type="match status" value="1"/>
</dbReference>
<comment type="caution">
    <text evidence="2">The sequence shown here is derived from an EMBL/GenBank/DDBJ whole genome shotgun (WGS) entry which is preliminary data.</text>
</comment>
<dbReference type="InterPro" id="IPR036291">
    <property type="entry name" value="NAD(P)-bd_dom_sf"/>
</dbReference>
<dbReference type="Proteomes" id="UP000238296">
    <property type="component" value="Unassembled WGS sequence"/>
</dbReference>
<proteinExistence type="predicted"/>
<evidence type="ECO:0000259" key="1">
    <source>
        <dbReference type="Pfam" id="PF19328"/>
    </source>
</evidence>
<evidence type="ECO:0000313" key="2">
    <source>
        <dbReference type="EMBL" id="PQM48981.1"/>
    </source>
</evidence>
<dbReference type="EMBL" id="PPEA01000114">
    <property type="protein sequence ID" value="PQM48981.1"/>
    <property type="molecule type" value="Genomic_DNA"/>
</dbReference>
<protein>
    <submittedName>
        <fullName evidence="2">2,4-diaminopentanoate dehydrogenase</fullName>
        <ecNumber evidence="2">1.4.1.12</ecNumber>
    </submittedName>
</protein>
<organism evidence="2 3">
    <name type="scientific">Mycobacterium talmoniae</name>
    <dbReference type="NCBI Taxonomy" id="1858794"/>
    <lineage>
        <taxon>Bacteria</taxon>
        <taxon>Bacillati</taxon>
        <taxon>Actinomycetota</taxon>
        <taxon>Actinomycetes</taxon>
        <taxon>Mycobacteriales</taxon>
        <taxon>Mycobacteriaceae</taxon>
        <taxon>Mycobacterium</taxon>
    </lineage>
</organism>
<dbReference type="InterPro" id="IPR045760">
    <property type="entry name" value="DAP_DH_C"/>
</dbReference>
<reference evidence="2 3" key="1">
    <citation type="journal article" date="2017" name="Int. J. Syst. Evol. Microbiol.">
        <title>Mycobacterium talmoniae sp. nov., a slowly growing mycobacterium isolated from human respiratory samples.</title>
        <authorList>
            <person name="Davidson R.M."/>
            <person name="DeGroote M.A."/>
            <person name="Marola J.L."/>
            <person name="Buss S."/>
            <person name="Jones V."/>
            <person name="McNeil M.R."/>
            <person name="Freifeld A.G."/>
            <person name="Elaine Epperson L."/>
            <person name="Hasan N.A."/>
            <person name="Jackson M."/>
            <person name="Iwen P.C."/>
            <person name="Salfinger M."/>
            <person name="Strong M."/>
        </authorList>
    </citation>
    <scope>NUCLEOTIDE SEQUENCE [LARGE SCALE GENOMIC DNA]</scope>
    <source>
        <strain evidence="2 3">ATCC BAA-2683</strain>
    </source>
</reference>
<sequence>MTTAVDDAERSGEEQRAPLRVAQIGTGNVGAHALRALITNPDYELTGVWVSSQSKAGTDAAALAGLDGSTGVTATTDLDAVLAAKPDCVVYTAMADNRLPEALEDYRRILAAGVNVVGSSAVFLQYPWQVLPPEMLAPLEEAAQAGNSSLFVGGIDPGFANDLLPLALAGTCQSIQQIRCMEIVDYATYDSATVMFDVMGFGKPLDEIPMLLQPGVLSLAWGSVVRQLAAGLGLTLDAVTETYVREPAPEDFDIASGHIGKGSAAALRFEVLGMVDGAPAVVLEHVTRLREDLCPDWPQPAQPGGSYRIEITGEPSYALDLCLSSRHGDHNHAGLVATAMRVVNAIPAVVAAAPGIRTTLDLPLVTGRGLYQGG</sequence>
<dbReference type="Pfam" id="PF19328">
    <property type="entry name" value="DAP_DH_C"/>
    <property type="match status" value="1"/>
</dbReference>
<dbReference type="AlphaFoldDB" id="A0A2S8BQS1"/>
<accession>A0A2S8BQS1</accession>
<dbReference type="CDD" id="cd24146">
    <property type="entry name" value="nat-AmDH_N_like"/>
    <property type="match status" value="1"/>
</dbReference>
<dbReference type="EC" id="1.4.1.12" evidence="2"/>
<evidence type="ECO:0000313" key="3">
    <source>
        <dbReference type="Proteomes" id="UP000238296"/>
    </source>
</evidence>
<dbReference type="GO" id="GO:0047530">
    <property type="term" value="F:2,4-diaminopentanoate dehydrogenase activity"/>
    <property type="evidence" value="ECO:0007669"/>
    <property type="project" value="UniProtKB-EC"/>
</dbReference>
<name>A0A2S8BQS1_9MYCO</name>